<comment type="catalytic activity">
    <reaction evidence="8">
        <text>L-histidyl-[protein] + UTP = N(tele)-(5'-uridylyl)-L-histidyl-[protein] + diphosphate</text>
        <dbReference type="Rhea" id="RHEA:83891"/>
        <dbReference type="Rhea" id="RHEA-COMP:9745"/>
        <dbReference type="Rhea" id="RHEA-COMP:20239"/>
        <dbReference type="ChEBI" id="CHEBI:29979"/>
        <dbReference type="ChEBI" id="CHEBI:33019"/>
        <dbReference type="ChEBI" id="CHEBI:46398"/>
        <dbReference type="ChEBI" id="CHEBI:233474"/>
    </reaction>
</comment>
<evidence type="ECO:0000256" key="5">
    <source>
        <dbReference type="ARBA" id="ARBA00022741"/>
    </source>
</evidence>
<keyword evidence="2 8" id="KW-0808">Transferase</keyword>
<feature type="binding site" evidence="8">
    <location>
        <position position="175"/>
    </location>
    <ligand>
        <name>ATP</name>
        <dbReference type="ChEBI" id="CHEBI:30616"/>
    </ligand>
</feature>
<keyword evidence="7 8" id="KW-0460">Magnesium</keyword>
<dbReference type="HAMAP" id="MF_00692">
    <property type="entry name" value="SelO"/>
    <property type="match status" value="1"/>
</dbReference>
<dbReference type="GO" id="GO:0005524">
    <property type="term" value="F:ATP binding"/>
    <property type="evidence" value="ECO:0007669"/>
    <property type="project" value="UniProtKB-UniRule"/>
</dbReference>
<gene>
    <name evidence="8" type="primary">ydiU</name>
    <name evidence="8" type="synonym">selO</name>
    <name evidence="10" type="ORF">B7H23_10570</name>
</gene>
<feature type="binding site" evidence="8">
    <location>
        <position position="182"/>
    </location>
    <ligand>
        <name>ATP</name>
        <dbReference type="ChEBI" id="CHEBI:30616"/>
    </ligand>
</feature>
<dbReference type="GO" id="GO:0000287">
    <property type="term" value="F:magnesium ion binding"/>
    <property type="evidence" value="ECO:0007669"/>
    <property type="project" value="UniProtKB-UniRule"/>
</dbReference>
<feature type="binding site" evidence="8">
    <location>
        <position position="125"/>
    </location>
    <ligand>
        <name>ATP</name>
        <dbReference type="ChEBI" id="CHEBI:30616"/>
    </ligand>
</feature>
<feature type="binding site" evidence="8">
    <location>
        <position position="124"/>
    </location>
    <ligand>
        <name>ATP</name>
        <dbReference type="ChEBI" id="CHEBI:30616"/>
    </ligand>
</feature>
<feature type="binding site" evidence="8">
    <location>
        <position position="91"/>
    </location>
    <ligand>
        <name>ATP</name>
        <dbReference type="ChEBI" id="CHEBI:30616"/>
    </ligand>
</feature>
<dbReference type="InterPro" id="IPR003846">
    <property type="entry name" value="SelO"/>
</dbReference>
<comment type="catalytic activity">
    <reaction evidence="8">
        <text>L-threonyl-[protein] + ATP = 3-O-(5'-adenylyl)-L-threonyl-[protein] + diphosphate</text>
        <dbReference type="Rhea" id="RHEA:54292"/>
        <dbReference type="Rhea" id="RHEA-COMP:11060"/>
        <dbReference type="Rhea" id="RHEA-COMP:13847"/>
        <dbReference type="ChEBI" id="CHEBI:30013"/>
        <dbReference type="ChEBI" id="CHEBI:30616"/>
        <dbReference type="ChEBI" id="CHEBI:33019"/>
        <dbReference type="ChEBI" id="CHEBI:138113"/>
        <dbReference type="EC" id="2.7.7.108"/>
    </reaction>
</comment>
<comment type="catalytic activity">
    <reaction evidence="8">
        <text>L-seryl-[protein] + ATP = 3-O-(5'-adenylyl)-L-seryl-[protein] + diphosphate</text>
        <dbReference type="Rhea" id="RHEA:58120"/>
        <dbReference type="Rhea" id="RHEA-COMP:9863"/>
        <dbReference type="Rhea" id="RHEA-COMP:15073"/>
        <dbReference type="ChEBI" id="CHEBI:29999"/>
        <dbReference type="ChEBI" id="CHEBI:30616"/>
        <dbReference type="ChEBI" id="CHEBI:33019"/>
        <dbReference type="ChEBI" id="CHEBI:142516"/>
        <dbReference type="EC" id="2.7.7.108"/>
    </reaction>
</comment>
<name>A0A231UYP8_9HYPH</name>
<comment type="catalytic activity">
    <reaction evidence="8">
        <text>L-tyrosyl-[protein] + UTP = O-(5'-uridylyl)-L-tyrosyl-[protein] + diphosphate</text>
        <dbReference type="Rhea" id="RHEA:83887"/>
        <dbReference type="Rhea" id="RHEA-COMP:10136"/>
        <dbReference type="Rhea" id="RHEA-COMP:20238"/>
        <dbReference type="ChEBI" id="CHEBI:33019"/>
        <dbReference type="ChEBI" id="CHEBI:46398"/>
        <dbReference type="ChEBI" id="CHEBI:46858"/>
        <dbReference type="ChEBI" id="CHEBI:90602"/>
    </reaction>
</comment>
<feature type="binding site" evidence="8">
    <location>
        <position position="92"/>
    </location>
    <ligand>
        <name>ATP</name>
        <dbReference type="ChEBI" id="CHEBI:30616"/>
    </ligand>
</feature>
<sequence>MTEQFPTFHNSYTQLPERFYARVAPARPKAPALLALNKGLAEVLGLDAAWLRSEEGLAMLSGQRLPEGAASIAMAYAGHQFGGWVPQLGDGRAILIGEVTGTDGVRRDLQLKGGGPTPFSRGGDGLAWLGPVLREYVVSEAMAALGVPTTRSLAAVATGNEVVRETVLPGAVLTRVARSHIRVGTFQYFSARRDVEAVKMLADHVIARHYPKAREAENPYLAMLEAVIDAQVALVSHWQSIGFIHGVMNTDNMTLSGETIDYGPCAFMDDYHPDTVFSSIDRGGRYAYSNQPPIAQWNLAILASALLPILNGDKDLAIADAQALIDSVSPRFDAAIVARFRSKIGLADEREEGDPALVADLLSRMSANMVDFTNLFRALGKLPNEGGPSTDAPARDLFADPTVFDKWAEVWRRRLARQGISEAERQAAMDAVNPAFIPRNHRVEAMIAAALNGDLTPMHELMDVLSRPYESRPDKADYAAPPTDQQRVTATFCGT</sequence>
<keyword evidence="4 8" id="KW-0479">Metal-binding</keyword>
<feature type="binding site" evidence="8">
    <location>
        <position position="261"/>
    </location>
    <ligand>
        <name>ATP</name>
        <dbReference type="ChEBI" id="CHEBI:30616"/>
    </ligand>
</feature>
<protein>
    <recommendedName>
        <fullName evidence="8">Protein nucleotidyltransferase YdiU</fullName>
        <ecNumber evidence="8">2.7.7.-</ecNumber>
    </recommendedName>
    <alternativeName>
        <fullName evidence="8">Protein adenylyltransferase YdiU</fullName>
        <ecNumber evidence="8">2.7.7.108</ecNumber>
    </alternativeName>
    <alternativeName>
        <fullName evidence="8">Protein uridylyltransferase YdiU</fullName>
        <ecNumber evidence="8">2.7.7.-</ecNumber>
    </alternativeName>
</protein>
<dbReference type="Pfam" id="PF02696">
    <property type="entry name" value="SelO"/>
    <property type="match status" value="1"/>
</dbReference>
<evidence type="ECO:0000313" key="10">
    <source>
        <dbReference type="EMBL" id="OXT00921.1"/>
    </source>
</evidence>
<organism evidence="10 11">
    <name type="scientific">Notoacmeibacter marinus</name>
    <dbReference type="NCBI Taxonomy" id="1876515"/>
    <lineage>
        <taxon>Bacteria</taxon>
        <taxon>Pseudomonadati</taxon>
        <taxon>Pseudomonadota</taxon>
        <taxon>Alphaproteobacteria</taxon>
        <taxon>Hyphomicrobiales</taxon>
        <taxon>Notoacmeibacteraceae</taxon>
        <taxon>Notoacmeibacter</taxon>
    </lineage>
</organism>
<comment type="catalytic activity">
    <reaction evidence="8">
        <text>L-seryl-[protein] + UTP = O-(5'-uridylyl)-L-seryl-[protein] + diphosphate</text>
        <dbReference type="Rhea" id="RHEA:64604"/>
        <dbReference type="Rhea" id="RHEA-COMP:9863"/>
        <dbReference type="Rhea" id="RHEA-COMP:16635"/>
        <dbReference type="ChEBI" id="CHEBI:29999"/>
        <dbReference type="ChEBI" id="CHEBI:33019"/>
        <dbReference type="ChEBI" id="CHEBI:46398"/>
        <dbReference type="ChEBI" id="CHEBI:156051"/>
    </reaction>
</comment>
<keyword evidence="6 8" id="KW-0067">ATP-binding</keyword>
<keyword evidence="3 8" id="KW-0548">Nucleotidyltransferase</keyword>
<feature type="binding site" evidence="8">
    <location>
        <position position="252"/>
    </location>
    <ligand>
        <name>Mg(2+)</name>
        <dbReference type="ChEBI" id="CHEBI:18420"/>
    </ligand>
</feature>
<comment type="cofactor">
    <cofactor evidence="8">
        <name>Mg(2+)</name>
        <dbReference type="ChEBI" id="CHEBI:18420"/>
    </cofactor>
    <cofactor evidence="8">
        <name>Mn(2+)</name>
        <dbReference type="ChEBI" id="CHEBI:29035"/>
    </cofactor>
</comment>
<evidence type="ECO:0000256" key="2">
    <source>
        <dbReference type="ARBA" id="ARBA00022679"/>
    </source>
</evidence>
<feature type="binding site" evidence="8">
    <location>
        <position position="89"/>
    </location>
    <ligand>
        <name>ATP</name>
        <dbReference type="ChEBI" id="CHEBI:30616"/>
    </ligand>
</feature>
<feature type="binding site" evidence="8">
    <location>
        <position position="261"/>
    </location>
    <ligand>
        <name>Mg(2+)</name>
        <dbReference type="ChEBI" id="CHEBI:18420"/>
    </ligand>
</feature>
<evidence type="ECO:0000256" key="6">
    <source>
        <dbReference type="ARBA" id="ARBA00022840"/>
    </source>
</evidence>
<dbReference type="EMBL" id="NBYO01000002">
    <property type="protein sequence ID" value="OXT00921.1"/>
    <property type="molecule type" value="Genomic_DNA"/>
</dbReference>
<dbReference type="EC" id="2.7.7.-" evidence="8"/>
<feature type="region of interest" description="Disordered" evidence="9">
    <location>
        <begin position="472"/>
        <end position="495"/>
    </location>
</feature>
<feature type="compositionally biased region" description="Polar residues" evidence="9">
    <location>
        <begin position="483"/>
        <end position="495"/>
    </location>
</feature>
<comment type="function">
    <text evidence="8">Nucleotidyltransferase involved in the post-translational modification of proteins. It can catalyze the addition of adenosine monophosphate (AMP) or uridine monophosphate (UMP) to a protein, resulting in modifications known as AMPylation and UMPylation.</text>
</comment>
<feature type="active site" description="Proton acceptor" evidence="8">
    <location>
        <position position="251"/>
    </location>
</feature>
<dbReference type="PANTHER" id="PTHR32057:SF14">
    <property type="entry name" value="PROTEIN ADENYLYLTRANSFERASE SELO, MITOCHONDRIAL"/>
    <property type="match status" value="1"/>
</dbReference>
<proteinExistence type="inferred from homology"/>
<comment type="similarity">
    <text evidence="1 8">Belongs to the SELO family.</text>
</comment>
<evidence type="ECO:0000256" key="9">
    <source>
        <dbReference type="SAM" id="MobiDB-lite"/>
    </source>
</evidence>
<dbReference type="AlphaFoldDB" id="A0A231UYP8"/>
<keyword evidence="8" id="KW-0464">Manganese</keyword>
<reference evidence="11" key="1">
    <citation type="journal article" date="2017" name="Int. J. Syst. Evol. Microbiol.">
        <title>Notoacmeibacter marinus gen. nov., sp. nov., isolated from the gut of a limpet and proposal of Notoacmeibacteraceae fam. nov. in the order Rhizobiales of the class Alphaproteobacteria.</title>
        <authorList>
            <person name="Huang Z."/>
            <person name="Guo F."/>
            <person name="Lai Q."/>
        </authorList>
    </citation>
    <scope>NUCLEOTIDE SEQUENCE [LARGE SCALE GENOMIC DNA]</scope>
    <source>
        <strain evidence="11">XMTR2A4</strain>
    </source>
</reference>
<keyword evidence="5 8" id="KW-0547">Nucleotide-binding</keyword>
<keyword evidence="11" id="KW-1185">Reference proteome</keyword>
<comment type="caution">
    <text evidence="10">The sequence shown here is derived from an EMBL/GenBank/DDBJ whole genome shotgun (WGS) entry which is preliminary data.</text>
</comment>
<evidence type="ECO:0000313" key="11">
    <source>
        <dbReference type="Proteomes" id="UP000215405"/>
    </source>
</evidence>
<dbReference type="Proteomes" id="UP000215405">
    <property type="component" value="Unassembled WGS sequence"/>
</dbReference>
<feature type="binding site" evidence="8">
    <location>
        <position position="112"/>
    </location>
    <ligand>
        <name>ATP</name>
        <dbReference type="ChEBI" id="CHEBI:30616"/>
    </ligand>
</feature>
<dbReference type="PANTHER" id="PTHR32057">
    <property type="entry name" value="PROTEIN ADENYLYLTRANSFERASE SELO, MITOCHONDRIAL"/>
    <property type="match status" value="1"/>
</dbReference>
<accession>A0A231UYP8</accession>
<dbReference type="EC" id="2.7.7.108" evidence="8"/>
<evidence type="ECO:0000256" key="4">
    <source>
        <dbReference type="ARBA" id="ARBA00022723"/>
    </source>
</evidence>
<evidence type="ECO:0000256" key="7">
    <source>
        <dbReference type="ARBA" id="ARBA00022842"/>
    </source>
</evidence>
<dbReference type="GO" id="GO:0030145">
    <property type="term" value="F:manganese ion binding"/>
    <property type="evidence" value="ECO:0007669"/>
    <property type="project" value="UniProtKB-UniRule"/>
</dbReference>
<comment type="catalytic activity">
    <reaction evidence="8">
        <text>L-tyrosyl-[protein] + ATP = O-(5'-adenylyl)-L-tyrosyl-[protein] + diphosphate</text>
        <dbReference type="Rhea" id="RHEA:54288"/>
        <dbReference type="Rhea" id="RHEA-COMP:10136"/>
        <dbReference type="Rhea" id="RHEA-COMP:13846"/>
        <dbReference type="ChEBI" id="CHEBI:30616"/>
        <dbReference type="ChEBI" id="CHEBI:33019"/>
        <dbReference type="ChEBI" id="CHEBI:46858"/>
        <dbReference type="ChEBI" id="CHEBI:83624"/>
        <dbReference type="EC" id="2.7.7.108"/>
    </reaction>
</comment>
<evidence type="ECO:0000256" key="3">
    <source>
        <dbReference type="ARBA" id="ARBA00022695"/>
    </source>
</evidence>
<evidence type="ECO:0000256" key="8">
    <source>
        <dbReference type="HAMAP-Rule" id="MF_00692"/>
    </source>
</evidence>
<dbReference type="NCBIfam" id="NF000658">
    <property type="entry name" value="PRK00029.1"/>
    <property type="match status" value="1"/>
</dbReference>
<evidence type="ECO:0000256" key="1">
    <source>
        <dbReference type="ARBA" id="ARBA00009747"/>
    </source>
</evidence>
<dbReference type="GO" id="GO:0070733">
    <property type="term" value="F:AMPylase activity"/>
    <property type="evidence" value="ECO:0007669"/>
    <property type="project" value="UniProtKB-EC"/>
</dbReference>
<dbReference type="RefSeq" id="WP_094077736.1">
    <property type="nucleotide sequence ID" value="NZ_NBYO01000002.1"/>
</dbReference>